<keyword evidence="8" id="KW-0460">Magnesium</keyword>
<evidence type="ECO:0000313" key="18">
    <source>
        <dbReference type="Proteomes" id="UP001151582"/>
    </source>
</evidence>
<keyword evidence="18" id="KW-1185">Reference proteome</keyword>
<dbReference type="GO" id="GO:0000819">
    <property type="term" value="P:sister chromatid segregation"/>
    <property type="evidence" value="ECO:0007669"/>
    <property type="project" value="TreeGrafter"/>
</dbReference>
<proteinExistence type="inferred from homology"/>
<dbReference type="InterPro" id="IPR006171">
    <property type="entry name" value="TOPRIM_dom"/>
</dbReference>
<comment type="catalytic activity">
    <reaction evidence="1 13 14">
        <text>ATP-dependent breakage, passage and rejoining of double-stranded DNA.</text>
        <dbReference type="EC" id="5.6.2.2"/>
    </reaction>
</comment>
<dbReference type="FunFam" id="3.30.1360.40:FF:000003">
    <property type="entry name" value="DNA topoisomerase 2"/>
    <property type="match status" value="1"/>
</dbReference>
<dbReference type="GO" id="GO:0006265">
    <property type="term" value="P:DNA topological change"/>
    <property type="evidence" value="ECO:0007669"/>
    <property type="project" value="UniProtKB-UniRule"/>
</dbReference>
<dbReference type="GO" id="GO:0005634">
    <property type="term" value="C:nucleus"/>
    <property type="evidence" value="ECO:0007669"/>
    <property type="project" value="TreeGrafter"/>
</dbReference>
<name>A0A9W8EB41_9FUNG</name>
<sequence>MSQRDKPSITKNSRNEEYTKITFRPDLAKFHMEELDEDITSLFKKRVYDLAGTLAGVKVFLNGDRIKLKNFKQYVEMYLNAPEASKKGKKAKTDPEAAADPVDAMVEDASPVKSAPVIIYETVNSRWEVAFAVSEGQFQQVSFVNSICTTKGGTHVSHVADQIATRLVEVVKKKSKTNVKPFQVKNHMWLFINCLIENPSFDSQTKETMTLRQSAFGSKCAPSEGFYKKILSSEIITNVLSWARFKLDQQLKKTDGTRTQRLMGIDDLDDATCAGGREAHKCTLVLTEGKSARALALAGFEIVGKKYFGVYPLRGKMLNVRGAKPKQLLENKELNNIKRILGLKHGATESTARLRYGRLMIMTDQDYDGSHIKGLIINFVDYFFPGLIKEPGFLLEFVTPIVRAVRGKRSLNFFTIPEFEAWAEQIGPELRHWDCKYYKGLGTSDAKDARRYFSALDIHRKNFAGCTSEDRKLLDMVFNSKRADERKEWLRQFKPGTFLDHSQDNIAVRDFINRELILFSMADNVRSIPSVVDGFKPGQRKILYVCIKRKVKKEVRVSQLAAQVAADSAYHHGEESLSKSIIAMAQDFVGSNNVNLLSPNGQFGTRLSGGDDSASPRYLHTLLAPITRKIFNPHDDHLLTYLKDDSTPIEPEWYIPVLPVILINNANGIGTGWSTNIPSYNPTDIVGNIRRLMKDEEMVPMVPWYRGYKGRIEPEGPDRFRVTGKIEKIDDNTVEITELPIRLWTESYKQMIESWCLGTDKTPAFVKDYVNHSGVYSVQITVKLSDQEMRKAEAEGLEKRFRLTSTLSTSNMICFDKNGRIKKYESPQEIIRDFYDVRLSYYQKRKDWLINQLSQDWARLDNRVKFILEIIEKKLVVQNRKKADIVA</sequence>
<dbReference type="FunFam" id="3.30.230.10:FF:000008">
    <property type="entry name" value="DNA topoisomerase 2"/>
    <property type="match status" value="1"/>
</dbReference>
<dbReference type="CDD" id="cd03481">
    <property type="entry name" value="TopoIIA_Trans_ScTopoIIA"/>
    <property type="match status" value="1"/>
</dbReference>
<dbReference type="FunFam" id="3.40.50.670:FF:000001">
    <property type="entry name" value="DNA topoisomerase 2"/>
    <property type="match status" value="2"/>
</dbReference>
<keyword evidence="6 14" id="KW-0547">Nucleotide-binding</keyword>
<comment type="cofactor">
    <cofactor evidence="2">
        <name>Ca(2+)</name>
        <dbReference type="ChEBI" id="CHEBI:29108"/>
    </cofactor>
</comment>
<evidence type="ECO:0000256" key="12">
    <source>
        <dbReference type="ARBA" id="ARBA00053943"/>
    </source>
</evidence>
<comment type="similarity">
    <text evidence="4 14">Belongs to the type II topoisomerase family.</text>
</comment>
<dbReference type="Gene3D" id="3.40.50.670">
    <property type="match status" value="1"/>
</dbReference>
<dbReference type="PRINTS" id="PR01158">
    <property type="entry name" value="TOPISMRASEII"/>
</dbReference>
<feature type="domain" description="Toprim" evidence="15">
    <location>
        <begin position="282"/>
        <end position="395"/>
    </location>
</feature>
<dbReference type="Gene3D" id="1.10.268.10">
    <property type="entry name" value="Topoisomerase, domain 3"/>
    <property type="match status" value="1"/>
</dbReference>
<dbReference type="PANTHER" id="PTHR10169">
    <property type="entry name" value="DNA TOPOISOMERASE/GYRASE"/>
    <property type="match status" value="1"/>
</dbReference>
<dbReference type="SMART" id="SM00433">
    <property type="entry name" value="TOP2c"/>
    <property type="match status" value="1"/>
</dbReference>
<dbReference type="Gene3D" id="3.30.565.10">
    <property type="entry name" value="Histidine kinase-like ATPase, C-terminal domain"/>
    <property type="match status" value="1"/>
</dbReference>
<dbReference type="FunFam" id="3.30.1490.30:FF:000001">
    <property type="entry name" value="DNA topoisomerase 2"/>
    <property type="match status" value="1"/>
</dbReference>
<dbReference type="GO" id="GO:0046872">
    <property type="term" value="F:metal ion binding"/>
    <property type="evidence" value="ECO:0007669"/>
    <property type="project" value="UniProtKB-KW"/>
</dbReference>
<dbReference type="AlphaFoldDB" id="A0A9W8EB41"/>
<dbReference type="EC" id="5.6.2.2" evidence="14"/>
<evidence type="ECO:0000256" key="10">
    <source>
        <dbReference type="ARBA" id="ARBA00023125"/>
    </source>
</evidence>
<protein>
    <recommendedName>
        <fullName evidence="14">DNA topoisomerase 2</fullName>
        <ecNumber evidence="14">5.6.2.2</ecNumber>
    </recommendedName>
</protein>
<dbReference type="InterPro" id="IPR013758">
    <property type="entry name" value="Topo_IIA_A/C_ab"/>
</dbReference>
<evidence type="ECO:0000256" key="8">
    <source>
        <dbReference type="ARBA" id="ARBA00022842"/>
    </source>
</evidence>
<dbReference type="Gene3D" id="3.90.199.10">
    <property type="entry name" value="Topoisomerase II, domain 5"/>
    <property type="match status" value="1"/>
</dbReference>
<dbReference type="Proteomes" id="UP001151582">
    <property type="component" value="Unassembled WGS sequence"/>
</dbReference>
<evidence type="ECO:0000256" key="7">
    <source>
        <dbReference type="ARBA" id="ARBA00022840"/>
    </source>
</evidence>
<evidence type="ECO:0000256" key="9">
    <source>
        <dbReference type="ARBA" id="ARBA00023029"/>
    </source>
</evidence>
<dbReference type="Gene3D" id="3.30.1360.40">
    <property type="match status" value="1"/>
</dbReference>
<evidence type="ECO:0000256" key="14">
    <source>
        <dbReference type="RuleBase" id="RU362094"/>
    </source>
</evidence>
<dbReference type="EMBL" id="JANBQB010001202">
    <property type="protein sequence ID" value="KAJ1971923.1"/>
    <property type="molecule type" value="Genomic_DNA"/>
</dbReference>
<dbReference type="GO" id="GO:0005524">
    <property type="term" value="F:ATP binding"/>
    <property type="evidence" value="ECO:0007669"/>
    <property type="project" value="UniProtKB-UniRule"/>
</dbReference>
<dbReference type="InterPro" id="IPR050634">
    <property type="entry name" value="DNA_Topoisomerase_II"/>
</dbReference>
<organism evidence="17 18">
    <name type="scientific">Dimargaris verticillata</name>
    <dbReference type="NCBI Taxonomy" id="2761393"/>
    <lineage>
        <taxon>Eukaryota</taxon>
        <taxon>Fungi</taxon>
        <taxon>Fungi incertae sedis</taxon>
        <taxon>Zoopagomycota</taxon>
        <taxon>Kickxellomycotina</taxon>
        <taxon>Dimargaritomycetes</taxon>
        <taxon>Dimargaritales</taxon>
        <taxon>Dimargaritaceae</taxon>
        <taxon>Dimargaris</taxon>
    </lineage>
</organism>
<dbReference type="CDD" id="cd03365">
    <property type="entry name" value="TOPRIM_TopoIIA"/>
    <property type="match status" value="1"/>
</dbReference>
<dbReference type="InterPro" id="IPR013757">
    <property type="entry name" value="Topo_IIA_A_a_sf"/>
</dbReference>
<dbReference type="InterPro" id="IPR001154">
    <property type="entry name" value="TopoII_euk"/>
</dbReference>
<comment type="caution">
    <text evidence="17">The sequence shown here is derived from an EMBL/GenBank/DDBJ whole genome shotgun (WGS) entry which is preliminary data.</text>
</comment>
<dbReference type="Pfam" id="PF00204">
    <property type="entry name" value="DNA_gyraseB"/>
    <property type="match status" value="1"/>
</dbReference>
<dbReference type="InterPro" id="IPR034157">
    <property type="entry name" value="TOPRIM_TopoII"/>
</dbReference>
<evidence type="ECO:0000256" key="13">
    <source>
        <dbReference type="PROSITE-ProRule" id="PRU01384"/>
    </source>
</evidence>
<dbReference type="InterPro" id="IPR013759">
    <property type="entry name" value="Topo_IIA_B_C"/>
</dbReference>
<dbReference type="GO" id="GO:0000712">
    <property type="term" value="P:resolution of meiotic recombination intermediates"/>
    <property type="evidence" value="ECO:0007669"/>
    <property type="project" value="TreeGrafter"/>
</dbReference>
<dbReference type="InterPro" id="IPR014721">
    <property type="entry name" value="Ribsml_uS5_D2-typ_fold_subgr"/>
</dbReference>
<dbReference type="InterPro" id="IPR002205">
    <property type="entry name" value="Topo_IIA_dom_A"/>
</dbReference>
<evidence type="ECO:0000256" key="3">
    <source>
        <dbReference type="ARBA" id="ARBA00001946"/>
    </source>
</evidence>
<feature type="non-terminal residue" evidence="17">
    <location>
        <position position="887"/>
    </location>
</feature>
<accession>A0A9W8EB41</accession>
<evidence type="ECO:0000256" key="1">
    <source>
        <dbReference type="ARBA" id="ARBA00000185"/>
    </source>
</evidence>
<dbReference type="SUPFAM" id="SSF55874">
    <property type="entry name" value="ATPase domain of HSP90 chaperone/DNA topoisomerase II/histidine kinase"/>
    <property type="match status" value="1"/>
</dbReference>
<dbReference type="OrthoDB" id="276498at2759"/>
<dbReference type="PRINTS" id="PR00418">
    <property type="entry name" value="TPI2FAMILY"/>
</dbReference>
<dbReference type="InterPro" id="IPR001241">
    <property type="entry name" value="Topo_IIA"/>
</dbReference>
<dbReference type="SMART" id="SM00434">
    <property type="entry name" value="TOP4c"/>
    <property type="match status" value="1"/>
</dbReference>
<feature type="active site" description="O-(5'-phospho-DNA)-tyrosine intermediate" evidence="13">
    <location>
        <position position="618"/>
    </location>
</feature>
<comment type="function">
    <text evidence="12 14">Control of topological states of DNA by transient breakage and subsequent rejoining of DNA strands. Topoisomerase II makes double-strand breaks.</text>
</comment>
<dbReference type="PROSITE" id="PS50880">
    <property type="entry name" value="TOPRIM"/>
    <property type="match status" value="1"/>
</dbReference>
<evidence type="ECO:0000259" key="15">
    <source>
        <dbReference type="PROSITE" id="PS50880"/>
    </source>
</evidence>
<evidence type="ECO:0000256" key="5">
    <source>
        <dbReference type="ARBA" id="ARBA00022723"/>
    </source>
</evidence>
<dbReference type="InterPro" id="IPR013760">
    <property type="entry name" value="Topo_IIA-like_dom_sf"/>
</dbReference>
<dbReference type="Pfam" id="PF16898">
    <property type="entry name" value="TOPRIM_C"/>
    <property type="match status" value="1"/>
</dbReference>
<dbReference type="InterPro" id="IPR020568">
    <property type="entry name" value="Ribosomal_Su5_D2-typ_SF"/>
</dbReference>
<dbReference type="Gene3D" id="3.30.230.10">
    <property type="match status" value="1"/>
</dbReference>
<comment type="subunit">
    <text evidence="14">Homodimer.</text>
</comment>
<keyword evidence="7 14" id="KW-0067">ATP-binding</keyword>
<evidence type="ECO:0000313" key="17">
    <source>
        <dbReference type="EMBL" id="KAJ1971923.1"/>
    </source>
</evidence>
<evidence type="ECO:0000256" key="6">
    <source>
        <dbReference type="ARBA" id="ARBA00022741"/>
    </source>
</evidence>
<dbReference type="GO" id="GO:0003677">
    <property type="term" value="F:DNA binding"/>
    <property type="evidence" value="ECO:0007669"/>
    <property type="project" value="UniProtKB-UniRule"/>
</dbReference>
<dbReference type="SUPFAM" id="SSF54211">
    <property type="entry name" value="Ribosomal protein S5 domain 2-like"/>
    <property type="match status" value="1"/>
</dbReference>
<keyword evidence="9 13" id="KW-0799">Topoisomerase</keyword>
<dbReference type="SUPFAM" id="SSF56719">
    <property type="entry name" value="Type II DNA topoisomerase"/>
    <property type="match status" value="1"/>
</dbReference>
<keyword evidence="5" id="KW-0479">Metal-binding</keyword>
<evidence type="ECO:0000256" key="11">
    <source>
        <dbReference type="ARBA" id="ARBA00023235"/>
    </source>
</evidence>
<dbReference type="Pfam" id="PF00521">
    <property type="entry name" value="DNA_topoisoIV"/>
    <property type="match status" value="1"/>
</dbReference>
<evidence type="ECO:0000256" key="4">
    <source>
        <dbReference type="ARBA" id="ARBA00011080"/>
    </source>
</evidence>
<dbReference type="Gene3D" id="3.30.1490.30">
    <property type="match status" value="1"/>
</dbReference>
<dbReference type="PROSITE" id="PS52040">
    <property type="entry name" value="TOPO_IIA"/>
    <property type="match status" value="1"/>
</dbReference>
<dbReference type="GO" id="GO:0003918">
    <property type="term" value="F:DNA topoisomerase type II (double strand cut, ATP-hydrolyzing) activity"/>
    <property type="evidence" value="ECO:0007669"/>
    <property type="project" value="UniProtKB-UniRule"/>
</dbReference>
<keyword evidence="10 13" id="KW-0238">DNA-binding</keyword>
<keyword evidence="11 13" id="KW-0413">Isomerase</keyword>
<reference evidence="17" key="1">
    <citation type="submission" date="2022-07" db="EMBL/GenBank/DDBJ databases">
        <title>Phylogenomic reconstructions and comparative analyses of Kickxellomycotina fungi.</title>
        <authorList>
            <person name="Reynolds N.K."/>
            <person name="Stajich J.E."/>
            <person name="Barry K."/>
            <person name="Grigoriev I.V."/>
            <person name="Crous P."/>
            <person name="Smith M.E."/>
        </authorList>
    </citation>
    <scope>NUCLEOTIDE SEQUENCE</scope>
    <source>
        <strain evidence="17">RSA 567</strain>
    </source>
</reference>
<dbReference type="InterPro" id="IPR031660">
    <property type="entry name" value="TOPRIM_C"/>
</dbReference>
<feature type="domain" description="Topo IIA-type catalytic" evidence="16">
    <location>
        <begin position="528"/>
        <end position="887"/>
    </location>
</feature>
<dbReference type="InterPro" id="IPR036890">
    <property type="entry name" value="HATPase_C_sf"/>
</dbReference>
<comment type="cofactor">
    <cofactor evidence="3">
        <name>Mg(2+)</name>
        <dbReference type="ChEBI" id="CHEBI:18420"/>
    </cofactor>
</comment>
<dbReference type="InterPro" id="IPR013506">
    <property type="entry name" value="Topo_IIA_bsu_dom2"/>
</dbReference>
<dbReference type="FunFam" id="3.90.199.10:FF:000002">
    <property type="entry name" value="DNA topoisomerase 2"/>
    <property type="match status" value="1"/>
</dbReference>
<dbReference type="Pfam" id="PF01751">
    <property type="entry name" value="Toprim"/>
    <property type="match status" value="1"/>
</dbReference>
<gene>
    <name evidence="17" type="primary">TOP2_1</name>
    <name evidence="17" type="ORF">H4R34_005581</name>
</gene>
<evidence type="ECO:0000256" key="2">
    <source>
        <dbReference type="ARBA" id="ARBA00001913"/>
    </source>
</evidence>
<evidence type="ECO:0000259" key="16">
    <source>
        <dbReference type="PROSITE" id="PS52040"/>
    </source>
</evidence>
<dbReference type="PANTHER" id="PTHR10169:SF38">
    <property type="entry name" value="DNA TOPOISOMERASE 2"/>
    <property type="match status" value="1"/>
</dbReference>